<feature type="transmembrane region" description="Helical" evidence="8">
    <location>
        <begin position="865"/>
        <end position="884"/>
    </location>
</feature>
<evidence type="ECO:0000256" key="8">
    <source>
        <dbReference type="SAM" id="Phobius"/>
    </source>
</evidence>
<evidence type="ECO:0000313" key="11">
    <source>
        <dbReference type="Proteomes" id="UP000694941"/>
    </source>
</evidence>
<proteinExistence type="predicted"/>
<organism evidence="11 12">
    <name type="scientific">Limulus polyphemus</name>
    <name type="common">Atlantic horseshoe crab</name>
    <dbReference type="NCBI Taxonomy" id="6850"/>
    <lineage>
        <taxon>Eukaryota</taxon>
        <taxon>Metazoa</taxon>
        <taxon>Ecdysozoa</taxon>
        <taxon>Arthropoda</taxon>
        <taxon>Chelicerata</taxon>
        <taxon>Merostomata</taxon>
        <taxon>Xiphosura</taxon>
        <taxon>Limulidae</taxon>
        <taxon>Limulus</taxon>
    </lineage>
</organism>
<feature type="region of interest" description="Disordered" evidence="7">
    <location>
        <begin position="1188"/>
        <end position="1236"/>
    </location>
</feature>
<evidence type="ECO:0000256" key="5">
    <source>
        <dbReference type="ARBA" id="ARBA00022989"/>
    </source>
</evidence>
<dbReference type="PANTHER" id="PTHR35578">
    <property type="entry name" value="PROLINE-RICH TRANSMEMBRANE PROTEIN 4-RELATED"/>
    <property type="match status" value="1"/>
</dbReference>
<feature type="transmembrane region" description="Helical" evidence="8">
    <location>
        <begin position="904"/>
        <end position="924"/>
    </location>
</feature>
<evidence type="ECO:0000256" key="3">
    <source>
        <dbReference type="ARBA" id="ARBA00022692"/>
    </source>
</evidence>
<dbReference type="InterPro" id="IPR052836">
    <property type="entry name" value="PRRT_domain-containing"/>
</dbReference>
<feature type="compositionally biased region" description="Basic and acidic residues" evidence="7">
    <location>
        <begin position="171"/>
        <end position="184"/>
    </location>
</feature>
<feature type="compositionally biased region" description="Polar residues" evidence="7">
    <location>
        <begin position="1198"/>
        <end position="1227"/>
    </location>
</feature>
<accession>A0ABM1B3B2</accession>
<evidence type="ECO:0000256" key="4">
    <source>
        <dbReference type="ARBA" id="ARBA00022729"/>
    </source>
</evidence>
<dbReference type="GeneID" id="106458920"/>
<keyword evidence="6 8" id="KW-0472">Membrane</keyword>
<feature type="transmembrane region" description="Helical" evidence="8">
    <location>
        <begin position="1032"/>
        <end position="1060"/>
    </location>
</feature>
<feature type="transmembrane region" description="Helical" evidence="8">
    <location>
        <begin position="832"/>
        <end position="853"/>
    </location>
</feature>
<keyword evidence="3 8" id="KW-0812">Transmembrane</keyword>
<evidence type="ECO:0000256" key="2">
    <source>
        <dbReference type="ARBA" id="ARBA00022553"/>
    </source>
</evidence>
<dbReference type="Pfam" id="PF25987">
    <property type="entry name" value="PRRT3"/>
    <property type="match status" value="1"/>
</dbReference>
<evidence type="ECO:0000256" key="7">
    <source>
        <dbReference type="SAM" id="MobiDB-lite"/>
    </source>
</evidence>
<keyword evidence="11" id="KW-1185">Reference proteome</keyword>
<evidence type="ECO:0000256" key="6">
    <source>
        <dbReference type="ARBA" id="ARBA00023136"/>
    </source>
</evidence>
<keyword evidence="4 9" id="KW-0732">Signal</keyword>
<evidence type="ECO:0000256" key="9">
    <source>
        <dbReference type="SAM" id="SignalP"/>
    </source>
</evidence>
<feature type="signal peptide" evidence="9">
    <location>
        <begin position="1"/>
        <end position="25"/>
    </location>
</feature>
<feature type="transmembrane region" description="Helical" evidence="8">
    <location>
        <begin position="931"/>
        <end position="951"/>
    </location>
</feature>
<dbReference type="Proteomes" id="UP000694941">
    <property type="component" value="Unplaced"/>
</dbReference>
<evidence type="ECO:0000313" key="12">
    <source>
        <dbReference type="RefSeq" id="XP_013773940.1"/>
    </source>
</evidence>
<feature type="domain" description="Proline-rich transmembrane protein 3/4" evidence="10">
    <location>
        <begin position="812"/>
        <end position="1113"/>
    </location>
</feature>
<feature type="region of interest" description="Disordered" evidence="7">
    <location>
        <begin position="171"/>
        <end position="194"/>
    </location>
</feature>
<reference evidence="12" key="1">
    <citation type="submission" date="2025-08" db="UniProtKB">
        <authorList>
            <consortium name="RefSeq"/>
        </authorList>
    </citation>
    <scope>IDENTIFICATION</scope>
    <source>
        <tissue evidence="12">Muscle</tissue>
    </source>
</reference>
<evidence type="ECO:0000256" key="1">
    <source>
        <dbReference type="ARBA" id="ARBA00004141"/>
    </source>
</evidence>
<sequence>MSKTNQTFSWLIAILVLIHLQNVYSNDKPNSSQLLDTSLSSESVRFSDNVQDKKGVIDDGIYSTPVSVPQIPTPLQVLNVSGSTSTILKQKSEYTDTSIITDETKEQKGYQHEETIEKLKPNLSFPKNDRITSNHFLSNKSQDNEFGSIAKEDDLKESISDFQQYQKLNFKPENKTTEKEKNKDFMSSPIGNKSLVEDSDKREYIDISSRIPDFLVKSSDSVREKNKLNTVLNRDDKLSSFHQNNHSILKTSLFSDRNFANISNNRLFSSTTPITLISYLRHNMTTSSNGEPTLQNISMPSVKTAVTDFSNEPESRYDSDTPFTRTGELASLYSSKTHLGTNITNVTGQLIPQHNSTEYLEIDTTNFPEEPVPQYNSTTHFKTNFADIPQTPIPKYDPTSLFNSNVTGVLRELESRYNSTAHFGRYVHQQLIPQYHSRSNPNVKKVSDVFESPVPRGTPINPFAVDVYNVSLQLVLQYNSTDNKRANVSILPAKPTQLPNTTGHTAGNISSFSNKVGQQNNSEKRLGETVLCASNKSIHQHNSTNHCALDVSQSREGSVPKYNSSSYTEVNNSSDQYEHLLKDKIKWFPLFKSPTTMSNQHQNLSFSYPVEINTTQIFGSGPDFNNASEENFLKLNSTMTTFKKQIDSTKETRLIPDESIDKLINNTKSSILRFNPKLISRYKENEHRFNFSEKNKGHFPAGMFVADAQLPNSSFSSVDTTAQANSTRIMKPPNLVVNFENVRQSSNPNLVTTVGTTKNQQRDSIGTTLFLDQQFDDSPWNGESSTNLNIDHQEETVTTTNINSVKNEEEYFLRNLPEWEKSHKQWGLSWELHIYIIGSLFGLLALYSFLSILRLGTFEKLLSRGCVISINLMVFVMGITRALYLLFNPYNTQGLYPAVLNNFIFNSGFLCVTSAFAVLFLALLQTTKVVILPHCIQNSSFLSGIIIFQFIFSTTTDVLQGFGLGGALLRLVYQTTQSLWGLTLGVGYLYVFRKLYKSAVRKQSEMVRVAFTRLHIDGAQLPKKLPKPTLCLAVRSTIMVVVFCLVMVALRVFGIIYVYGVFETKRPTPWIWWGYQSGSRVVELLMCFTLSFIAMLPIKRFESNEHKCRNFLLWLPCSAVIGSCSRNEDVEIEIFPIFLSNHQGNPNVAFHKTSLERPRRWNYTTSLPTIPTFTMELDSNFHLKKISTNGDKEEEKTNPSAPNLLSSGQSNHPTKTNDCNNESQKPINSEDKLTDGSSTSMLYIDQGFIRFRTAADPEQPLHLNEDEQSEVLSYHDENESTKAQAGSSIQTLCEEDLFQNSLSPFFQTGFYHSRLKRMSHWSLDTTDNSMELSPEQLSNVTSKNGFSSSALDFTPRKQGSTCSSESAANSFDVTFFLNRSPAIFGEINENKTSNIDIPDVMARSVSPIAASTRRNHDFQLNLNLPCVSGVGQVNVACGTEDITPDSAVYLDIQLSQENYCQKTNDFLVDNLARKSHYSQSMIDINKTWTARYKTYSRGYFGQLKSSTFSLHTNSDGYELLETKHCSPREDLLQQEGQLRRSNSDKGPSLTNSRMFFSLTPDLQKSPFIDIEQLHQGDSGFLKDSPEYLMQIDQACQTEPVFIDNKLPRQDASLAKKS</sequence>
<keyword evidence="2" id="KW-0597">Phosphoprotein</keyword>
<feature type="transmembrane region" description="Helical" evidence="8">
    <location>
        <begin position="971"/>
        <end position="992"/>
    </location>
</feature>
<evidence type="ECO:0000259" key="10">
    <source>
        <dbReference type="Pfam" id="PF25987"/>
    </source>
</evidence>
<dbReference type="InterPro" id="IPR059081">
    <property type="entry name" value="PRRT3-4"/>
</dbReference>
<protein>
    <submittedName>
        <fullName evidence="12">Uncharacterized protein LOC106458920</fullName>
    </submittedName>
</protein>
<name>A0ABM1B3B2_LIMPO</name>
<dbReference type="RefSeq" id="XP_013773940.1">
    <property type="nucleotide sequence ID" value="XM_013918486.2"/>
</dbReference>
<comment type="subcellular location">
    <subcellularLocation>
        <location evidence="1">Membrane</location>
        <topology evidence="1">Multi-pass membrane protein</topology>
    </subcellularLocation>
</comment>
<dbReference type="PANTHER" id="PTHR35578:SF6">
    <property type="entry name" value="PROLINE-RICH TRANSMEMBRANE PROTEIN 4"/>
    <property type="match status" value="1"/>
</dbReference>
<feature type="chain" id="PRO_5046139313" evidence="9">
    <location>
        <begin position="26"/>
        <end position="1617"/>
    </location>
</feature>
<gene>
    <name evidence="12" type="primary">LOC106458920</name>
</gene>
<keyword evidence="5 8" id="KW-1133">Transmembrane helix</keyword>